<reference evidence="2 3" key="1">
    <citation type="submission" date="2018-08" db="EMBL/GenBank/DDBJ databases">
        <authorList>
            <consortium name="NARMS: The National Antimicrobial Resistance Monitoring System"/>
        </authorList>
    </citation>
    <scope>NUCLEOTIDE SEQUENCE [LARGE SCALE GENOMIC DNA]</scope>
    <source>
        <strain evidence="2 3">FSIS11705178</strain>
    </source>
</reference>
<name>A0A8S7IMZ7_ECOLX</name>
<dbReference type="RefSeq" id="WP_338930270.1">
    <property type="nucleotide sequence ID" value="NZ_CP148416.1"/>
</dbReference>
<dbReference type="Proteomes" id="UP000538406">
    <property type="component" value="Unassembled WGS sequence"/>
</dbReference>
<feature type="domain" description="YagK/YfjJ C-terminal" evidence="1">
    <location>
        <begin position="76"/>
        <end position="229"/>
    </location>
</feature>
<evidence type="ECO:0000259" key="1">
    <source>
        <dbReference type="Pfam" id="PF11726"/>
    </source>
</evidence>
<organism evidence="2 3">
    <name type="scientific">Escherichia coli</name>
    <dbReference type="NCBI Taxonomy" id="562"/>
    <lineage>
        <taxon>Bacteria</taxon>
        <taxon>Pseudomonadati</taxon>
        <taxon>Pseudomonadota</taxon>
        <taxon>Gammaproteobacteria</taxon>
        <taxon>Enterobacterales</taxon>
        <taxon>Enterobacteriaceae</taxon>
        <taxon>Escherichia</taxon>
    </lineage>
</organism>
<gene>
    <name evidence="2" type="ORF">CTR35_000633</name>
</gene>
<dbReference type="AlphaFoldDB" id="A0A8S7IMZ7"/>
<sequence length="252" mass="29374">MLELVHPQSVQSVQSQITQTTPYTVITHAHGRYPVITGDTFYHNGRAYQINITEKSGVRLDILRPIVEELDAMLFSYSRVFLSRFDLRLPDGTAVEESNKWVRQLFKKLRERLKSKTKRPEGVTSPINEFAFSWVRERHEVEKDHYHCWIALPHRQINRLGGRSYGVGSAIIDIWCQLTGGEHTLVHLAKKKKKAKYPDHYVIERSQPETLEGPIYWLSYLAKVRGKYQTGAYDRVHSTSQLRNRITRSRNN</sequence>
<comment type="caution">
    <text evidence="2">The sequence shown here is derived from an EMBL/GenBank/DDBJ whole genome shotgun (WGS) entry which is preliminary data.</text>
</comment>
<dbReference type="InterPro" id="IPR057271">
    <property type="entry name" value="YagK_YfjJ_C"/>
</dbReference>
<protein>
    <submittedName>
        <fullName evidence="2">Inovirus Gp2 family protein</fullName>
    </submittedName>
</protein>
<accession>A0A8S7IMZ7</accession>
<dbReference type="Pfam" id="PF11726">
    <property type="entry name" value="YagK_YfjJ_C"/>
    <property type="match status" value="1"/>
</dbReference>
<evidence type="ECO:0000313" key="3">
    <source>
        <dbReference type="Proteomes" id="UP000538406"/>
    </source>
</evidence>
<dbReference type="EMBL" id="AASHPR010000004">
    <property type="protein sequence ID" value="EFC3523554.1"/>
    <property type="molecule type" value="Genomic_DNA"/>
</dbReference>
<evidence type="ECO:0000313" key="2">
    <source>
        <dbReference type="EMBL" id="EFC3523554.1"/>
    </source>
</evidence>
<proteinExistence type="predicted"/>